<evidence type="ECO:0000259" key="1">
    <source>
        <dbReference type="Pfam" id="PF00419"/>
    </source>
</evidence>
<feature type="domain" description="Fimbrial-type adhesion" evidence="1">
    <location>
        <begin position="191"/>
        <end position="344"/>
    </location>
</feature>
<dbReference type="PIRSF" id="PIRSF030811">
    <property type="entry name" value="UCP030811"/>
    <property type="match status" value="1"/>
</dbReference>
<dbReference type="GO" id="GO:0007155">
    <property type="term" value="P:cell adhesion"/>
    <property type="evidence" value="ECO:0007669"/>
    <property type="project" value="InterPro"/>
</dbReference>
<dbReference type="RefSeq" id="WP_053273856.1">
    <property type="nucleotide sequence ID" value="NZ_CAJSGL010000007.1"/>
</dbReference>
<dbReference type="GO" id="GO:0009289">
    <property type="term" value="C:pilus"/>
    <property type="evidence" value="ECO:0007669"/>
    <property type="project" value="InterPro"/>
</dbReference>
<dbReference type="Gene3D" id="2.60.40.1090">
    <property type="entry name" value="Fimbrial-type adhesion domain"/>
    <property type="match status" value="1"/>
</dbReference>
<dbReference type="Proteomes" id="UP000514754">
    <property type="component" value="Chromosome"/>
</dbReference>
<gene>
    <name evidence="2" type="ORF">HVW43_26030</name>
</gene>
<sequence length="344" mass="36933">MNIRIMLFIVMMMDMPVSYAACYGVLSAQHNLVVQGDFALTQNQTATHTYTFNDTSCVSTNTIAQIDPSDIVIGLYNDTIKLKLHFEWEKKGSITLSNNQTSFTSGYNVTVTSAASDAIVNLSGGGSGSLMINSVATLSSASSSTRLAAFLQFAGCFLGGTSWDICVQNYKNALSKNAGVYSFNLALSYNPITTTCKPDDLLITLESIPILQLPTTGNKATINSKQGDIILRCKNLLGQQNQTSRRMQVYLSSSDLLAGSNTILKGAEDNGVGFILESNGSPVTLLNITNSSKGYTNLKEIAAKSKLTDTTVSIPITASYYVYDTNKIKSGALEATALINVKYD</sequence>
<dbReference type="InterPro" id="IPR036937">
    <property type="entry name" value="Adhesion_dom_fimbrial_sf"/>
</dbReference>
<dbReference type="AlphaFoldDB" id="A0A7L7EIL5"/>
<evidence type="ECO:0000313" key="3">
    <source>
        <dbReference type="Proteomes" id="UP000514754"/>
    </source>
</evidence>
<dbReference type="InterPro" id="IPR008966">
    <property type="entry name" value="Adhesion_dom_sf"/>
</dbReference>
<evidence type="ECO:0000313" key="2">
    <source>
        <dbReference type="EMBL" id="QMO43802.1"/>
    </source>
</evidence>
<accession>A0A7L7EIL5</accession>
<dbReference type="EMBL" id="CP057906">
    <property type="protein sequence ID" value="QMO43802.1"/>
    <property type="molecule type" value="Genomic_DNA"/>
</dbReference>
<dbReference type="Pfam" id="PF00419">
    <property type="entry name" value="Fimbrial"/>
    <property type="match status" value="1"/>
</dbReference>
<dbReference type="NCBIfam" id="NF011788">
    <property type="entry name" value="PRK15252.1"/>
    <property type="match status" value="1"/>
</dbReference>
<name>A0A7L7EIL5_ECOLX</name>
<organism evidence="2 3">
    <name type="scientific">Escherichia coli</name>
    <dbReference type="NCBI Taxonomy" id="562"/>
    <lineage>
        <taxon>Bacteria</taxon>
        <taxon>Pseudomonadati</taxon>
        <taxon>Pseudomonadota</taxon>
        <taxon>Gammaproteobacteria</taxon>
        <taxon>Enterobacterales</taxon>
        <taxon>Enterobacteriaceae</taxon>
        <taxon>Escherichia</taxon>
    </lineage>
</organism>
<reference evidence="2 3" key="1">
    <citation type="submission" date="2020-06" db="EMBL/GenBank/DDBJ databases">
        <title>REHAB project genomes.</title>
        <authorList>
            <person name="Shaw L.P."/>
        </authorList>
    </citation>
    <scope>NUCLEOTIDE SEQUENCE [LARGE SCALE GENOMIC DNA]</scope>
    <source>
        <strain evidence="2 3">RHB10-C12</strain>
    </source>
</reference>
<dbReference type="InterPro" id="IPR016959">
    <property type="entry name" value="UCP030811"/>
</dbReference>
<dbReference type="InterPro" id="IPR000259">
    <property type="entry name" value="Adhesion_dom_fimbrial"/>
</dbReference>
<proteinExistence type="predicted"/>
<protein>
    <submittedName>
        <fullName evidence="2">Putative fimbrial-like adhesin protein</fullName>
    </submittedName>
</protein>
<dbReference type="SUPFAM" id="SSF49401">
    <property type="entry name" value="Bacterial adhesins"/>
    <property type="match status" value="1"/>
</dbReference>